<keyword evidence="3" id="KW-1185">Reference proteome</keyword>
<protein>
    <submittedName>
        <fullName evidence="2">Hypothetical_protein</fullName>
    </submittedName>
</protein>
<keyword evidence="1" id="KW-0812">Transmembrane</keyword>
<keyword evidence="1" id="KW-0472">Membrane</keyword>
<keyword evidence="1" id="KW-1133">Transmembrane helix</keyword>
<evidence type="ECO:0000256" key="1">
    <source>
        <dbReference type="SAM" id="Phobius"/>
    </source>
</evidence>
<sequence>MYSGLVGKVFTAGLCFITISIEVYTTFLKMLMDCAGRIDGQVSDKIVVDVVRPIHSFGIKVGQNLQALKCGVVDTQLDFQQIEMRLSQFSNSMSNDLTIQHSLIYI</sequence>
<evidence type="ECO:0000313" key="3">
    <source>
        <dbReference type="Proteomes" id="UP001642409"/>
    </source>
</evidence>
<gene>
    <name evidence="2" type="ORF">HINF_LOCUS690</name>
</gene>
<proteinExistence type="predicted"/>
<organism evidence="2 3">
    <name type="scientific">Hexamita inflata</name>
    <dbReference type="NCBI Taxonomy" id="28002"/>
    <lineage>
        <taxon>Eukaryota</taxon>
        <taxon>Metamonada</taxon>
        <taxon>Diplomonadida</taxon>
        <taxon>Hexamitidae</taxon>
        <taxon>Hexamitinae</taxon>
        <taxon>Hexamita</taxon>
    </lineage>
</organism>
<feature type="transmembrane region" description="Helical" evidence="1">
    <location>
        <begin position="6"/>
        <end position="27"/>
    </location>
</feature>
<comment type="caution">
    <text evidence="2">The sequence shown here is derived from an EMBL/GenBank/DDBJ whole genome shotgun (WGS) entry which is preliminary data.</text>
</comment>
<name>A0ABP1GF58_9EUKA</name>
<dbReference type="EMBL" id="CAXDID020000001">
    <property type="protein sequence ID" value="CAL5970750.1"/>
    <property type="molecule type" value="Genomic_DNA"/>
</dbReference>
<reference evidence="2 3" key="1">
    <citation type="submission" date="2024-07" db="EMBL/GenBank/DDBJ databases">
        <authorList>
            <person name="Akdeniz Z."/>
        </authorList>
    </citation>
    <scope>NUCLEOTIDE SEQUENCE [LARGE SCALE GENOMIC DNA]</scope>
</reference>
<dbReference type="Proteomes" id="UP001642409">
    <property type="component" value="Unassembled WGS sequence"/>
</dbReference>
<evidence type="ECO:0000313" key="2">
    <source>
        <dbReference type="EMBL" id="CAL5970750.1"/>
    </source>
</evidence>
<accession>A0ABP1GF58</accession>